<sequence length="278" mass="28232">VTFVLDTRTPRVLAALLAGAALGLAGTLVQAVTRNPLAEPGVLGVSGGAALGAVLVTMTPLAGSWGIAGAAFTGAAITAVIVFGLAARGGFHQNRLVLIGVAASTGTTALIGLIIVLTDPFNATKALIWLSGSTYGRTVPDVLPTAAVLVAATVAVVIQREELDLVSLDDDTPRLLGMRLARRRLWFLGIAVLLAATAVAAAGTIGFAGFVAPHAARALVGRRHVRVVPVAMLLGATLVTTADLLGRTVIAPAQLGAGLVTAVVGTPYFLYLLTRSRR</sequence>
<comment type="similarity">
    <text evidence="2">Belongs to the binding-protein-dependent transport system permease family. FecCD subfamily.</text>
</comment>
<keyword evidence="10" id="KW-1185">Reference proteome</keyword>
<dbReference type="Gene3D" id="1.10.3470.10">
    <property type="entry name" value="ABC transporter involved in vitamin B12 uptake, BtuC"/>
    <property type="match status" value="1"/>
</dbReference>
<dbReference type="InterPro" id="IPR037294">
    <property type="entry name" value="ABC_BtuC-like"/>
</dbReference>
<reference evidence="9 10" key="1">
    <citation type="submission" date="2024-09" db="EMBL/GenBank/DDBJ databases">
        <authorList>
            <person name="Sun Q."/>
            <person name="Mori K."/>
        </authorList>
    </citation>
    <scope>NUCLEOTIDE SEQUENCE [LARGE SCALE GENOMIC DNA]</scope>
    <source>
        <strain evidence="9 10">TBRC 0563</strain>
    </source>
</reference>
<evidence type="ECO:0000256" key="1">
    <source>
        <dbReference type="ARBA" id="ARBA00004651"/>
    </source>
</evidence>
<dbReference type="PANTHER" id="PTHR30472">
    <property type="entry name" value="FERRIC ENTEROBACTIN TRANSPORT SYSTEM PERMEASE PROTEIN"/>
    <property type="match status" value="1"/>
</dbReference>
<protein>
    <submittedName>
        <fullName evidence="9">Iron chelate uptake ABC transporter family permease subunit</fullName>
    </submittedName>
</protein>
<evidence type="ECO:0000256" key="3">
    <source>
        <dbReference type="ARBA" id="ARBA00022448"/>
    </source>
</evidence>
<feature type="transmembrane region" description="Helical" evidence="8">
    <location>
        <begin position="251"/>
        <end position="273"/>
    </location>
</feature>
<comment type="subcellular location">
    <subcellularLocation>
        <location evidence="1">Cell membrane</location>
        <topology evidence="1">Multi-pass membrane protein</topology>
    </subcellularLocation>
</comment>
<evidence type="ECO:0000256" key="5">
    <source>
        <dbReference type="ARBA" id="ARBA00022692"/>
    </source>
</evidence>
<feature type="transmembrane region" description="Helical" evidence="8">
    <location>
        <begin position="12"/>
        <end position="29"/>
    </location>
</feature>
<dbReference type="EMBL" id="JBHLZP010000194">
    <property type="protein sequence ID" value="MFB9835342.1"/>
    <property type="molecule type" value="Genomic_DNA"/>
</dbReference>
<feature type="transmembrane region" description="Helical" evidence="8">
    <location>
        <begin position="96"/>
        <end position="117"/>
    </location>
</feature>
<keyword evidence="5 8" id="KW-0812">Transmembrane</keyword>
<evidence type="ECO:0000256" key="2">
    <source>
        <dbReference type="ARBA" id="ARBA00007935"/>
    </source>
</evidence>
<accession>A0ABV5YLS4</accession>
<keyword evidence="4" id="KW-1003">Cell membrane</keyword>
<dbReference type="RefSeq" id="WP_378206659.1">
    <property type="nucleotide sequence ID" value="NZ_JBHLZP010000194.1"/>
</dbReference>
<gene>
    <name evidence="9" type="ORF">ACFFNX_24480</name>
</gene>
<name>A0ABV5YLS4_9ACTN</name>
<dbReference type="Pfam" id="PF01032">
    <property type="entry name" value="FecCD"/>
    <property type="match status" value="1"/>
</dbReference>
<feature type="non-terminal residue" evidence="9">
    <location>
        <position position="1"/>
    </location>
</feature>
<dbReference type="CDD" id="cd06550">
    <property type="entry name" value="TM_ABC_iron-siderophores_like"/>
    <property type="match status" value="1"/>
</dbReference>
<evidence type="ECO:0000313" key="9">
    <source>
        <dbReference type="EMBL" id="MFB9835342.1"/>
    </source>
</evidence>
<dbReference type="Proteomes" id="UP001589627">
    <property type="component" value="Unassembled WGS sequence"/>
</dbReference>
<evidence type="ECO:0000256" key="7">
    <source>
        <dbReference type="ARBA" id="ARBA00023136"/>
    </source>
</evidence>
<comment type="caution">
    <text evidence="9">The sequence shown here is derived from an EMBL/GenBank/DDBJ whole genome shotgun (WGS) entry which is preliminary data.</text>
</comment>
<organism evidence="9 10">
    <name type="scientific">Actinoallomurus acaciae</name>
    <dbReference type="NCBI Taxonomy" id="502577"/>
    <lineage>
        <taxon>Bacteria</taxon>
        <taxon>Bacillati</taxon>
        <taxon>Actinomycetota</taxon>
        <taxon>Actinomycetes</taxon>
        <taxon>Streptosporangiales</taxon>
        <taxon>Thermomonosporaceae</taxon>
        <taxon>Actinoallomurus</taxon>
    </lineage>
</organism>
<keyword evidence="7 8" id="KW-0472">Membrane</keyword>
<dbReference type="SUPFAM" id="SSF81345">
    <property type="entry name" value="ABC transporter involved in vitamin B12 uptake, BtuC"/>
    <property type="match status" value="1"/>
</dbReference>
<keyword evidence="6 8" id="KW-1133">Transmembrane helix</keyword>
<feature type="transmembrane region" description="Helical" evidence="8">
    <location>
        <begin position="185"/>
        <end position="212"/>
    </location>
</feature>
<evidence type="ECO:0000256" key="4">
    <source>
        <dbReference type="ARBA" id="ARBA00022475"/>
    </source>
</evidence>
<proteinExistence type="inferred from homology"/>
<dbReference type="PANTHER" id="PTHR30472:SF37">
    <property type="entry name" value="FE(3+) DICITRATE TRANSPORT SYSTEM PERMEASE PROTEIN FECD-RELATED"/>
    <property type="match status" value="1"/>
</dbReference>
<evidence type="ECO:0000256" key="6">
    <source>
        <dbReference type="ARBA" id="ARBA00022989"/>
    </source>
</evidence>
<evidence type="ECO:0000256" key="8">
    <source>
        <dbReference type="SAM" id="Phobius"/>
    </source>
</evidence>
<keyword evidence="3" id="KW-0813">Transport</keyword>
<dbReference type="InterPro" id="IPR000522">
    <property type="entry name" value="ABC_transptr_permease_BtuC"/>
</dbReference>
<feature type="transmembrane region" description="Helical" evidence="8">
    <location>
        <begin position="65"/>
        <end position="87"/>
    </location>
</feature>
<evidence type="ECO:0000313" key="10">
    <source>
        <dbReference type="Proteomes" id="UP001589627"/>
    </source>
</evidence>